<comment type="caution">
    <text evidence="2">The sequence shown here is derived from an EMBL/GenBank/DDBJ whole genome shotgun (WGS) entry which is preliminary data.</text>
</comment>
<proteinExistence type="predicted"/>
<sequence length="113" mass="12706">MQTPTVTTSLPPSSPPLSQDQTSSEPAEARQQPDVLHSQDAAPKPTDRGTITKPLIRLSRALLNPHCEPQSPWASLWERAYEDLRIKEGDMIDAYERLLSRELRPKSAEYLSL</sequence>
<organism evidence="2 3">
    <name type="scientific">Lasiosphaeris hirsuta</name>
    <dbReference type="NCBI Taxonomy" id="260670"/>
    <lineage>
        <taxon>Eukaryota</taxon>
        <taxon>Fungi</taxon>
        <taxon>Dikarya</taxon>
        <taxon>Ascomycota</taxon>
        <taxon>Pezizomycotina</taxon>
        <taxon>Sordariomycetes</taxon>
        <taxon>Sordariomycetidae</taxon>
        <taxon>Sordariales</taxon>
        <taxon>Lasiosphaeriaceae</taxon>
        <taxon>Lasiosphaeris</taxon>
    </lineage>
</organism>
<dbReference type="EMBL" id="JAUKUA010000006">
    <property type="protein sequence ID" value="KAK0708625.1"/>
    <property type="molecule type" value="Genomic_DNA"/>
</dbReference>
<dbReference type="AlphaFoldDB" id="A0AA40A3I9"/>
<gene>
    <name evidence="2" type="ORF">B0H67DRAFT_345416</name>
</gene>
<name>A0AA40A3I9_9PEZI</name>
<evidence type="ECO:0000256" key="1">
    <source>
        <dbReference type="SAM" id="MobiDB-lite"/>
    </source>
</evidence>
<dbReference type="Proteomes" id="UP001172102">
    <property type="component" value="Unassembled WGS sequence"/>
</dbReference>
<evidence type="ECO:0000313" key="3">
    <source>
        <dbReference type="Proteomes" id="UP001172102"/>
    </source>
</evidence>
<feature type="compositionally biased region" description="Low complexity" evidence="1">
    <location>
        <begin position="1"/>
        <end position="24"/>
    </location>
</feature>
<protein>
    <submittedName>
        <fullName evidence="2">Uncharacterized protein</fullName>
    </submittedName>
</protein>
<reference evidence="2" key="1">
    <citation type="submission" date="2023-06" db="EMBL/GenBank/DDBJ databases">
        <title>Genome-scale phylogeny and comparative genomics of the fungal order Sordariales.</title>
        <authorList>
            <consortium name="Lawrence Berkeley National Laboratory"/>
            <person name="Hensen N."/>
            <person name="Bonometti L."/>
            <person name="Westerberg I."/>
            <person name="Brannstrom I.O."/>
            <person name="Guillou S."/>
            <person name="Cros-Aarteil S."/>
            <person name="Calhoun S."/>
            <person name="Haridas S."/>
            <person name="Kuo A."/>
            <person name="Mondo S."/>
            <person name="Pangilinan J."/>
            <person name="Riley R."/>
            <person name="Labutti K."/>
            <person name="Andreopoulos B."/>
            <person name="Lipzen A."/>
            <person name="Chen C."/>
            <person name="Yanf M."/>
            <person name="Daum C."/>
            <person name="Ng V."/>
            <person name="Clum A."/>
            <person name="Steindorff A."/>
            <person name="Ohm R."/>
            <person name="Martin F."/>
            <person name="Silar P."/>
            <person name="Natvig D."/>
            <person name="Lalanne C."/>
            <person name="Gautier V."/>
            <person name="Ament-Velasquez S.L."/>
            <person name="Kruys A."/>
            <person name="Hutchinson M.I."/>
            <person name="Powell A.J."/>
            <person name="Barry K."/>
            <person name="Miller A.N."/>
            <person name="Grigoriev I.V."/>
            <person name="Debuchy R."/>
            <person name="Gladieux P."/>
            <person name="Thoren M.H."/>
            <person name="Johannesson H."/>
        </authorList>
    </citation>
    <scope>NUCLEOTIDE SEQUENCE</scope>
    <source>
        <strain evidence="2">SMH4607-1</strain>
    </source>
</reference>
<keyword evidence="3" id="KW-1185">Reference proteome</keyword>
<accession>A0AA40A3I9</accession>
<feature type="region of interest" description="Disordered" evidence="1">
    <location>
        <begin position="1"/>
        <end position="51"/>
    </location>
</feature>
<evidence type="ECO:0000313" key="2">
    <source>
        <dbReference type="EMBL" id="KAK0708625.1"/>
    </source>
</evidence>